<dbReference type="SUPFAM" id="SSF144091">
    <property type="entry name" value="Rhomboid-like"/>
    <property type="match status" value="1"/>
</dbReference>
<feature type="transmembrane region" description="Helical" evidence="7">
    <location>
        <begin position="212"/>
        <end position="229"/>
    </location>
</feature>
<organism evidence="9 10">
    <name type="scientific">Dissulfuribacter thermophilus</name>
    <dbReference type="NCBI Taxonomy" id="1156395"/>
    <lineage>
        <taxon>Bacteria</taxon>
        <taxon>Pseudomonadati</taxon>
        <taxon>Thermodesulfobacteriota</taxon>
        <taxon>Dissulfuribacteria</taxon>
        <taxon>Dissulfuribacterales</taxon>
        <taxon>Dissulfuribacteraceae</taxon>
        <taxon>Dissulfuribacter</taxon>
    </lineage>
</organism>
<evidence type="ECO:0000313" key="10">
    <source>
        <dbReference type="Proteomes" id="UP000093080"/>
    </source>
</evidence>
<evidence type="ECO:0000259" key="8">
    <source>
        <dbReference type="Pfam" id="PF01694"/>
    </source>
</evidence>
<dbReference type="GO" id="GO:0004252">
    <property type="term" value="F:serine-type endopeptidase activity"/>
    <property type="evidence" value="ECO:0007669"/>
    <property type="project" value="InterPro"/>
</dbReference>
<comment type="caution">
    <text evidence="9">The sequence shown here is derived from an EMBL/GenBank/DDBJ whole genome shotgun (WGS) entry which is preliminary data.</text>
</comment>
<evidence type="ECO:0000256" key="4">
    <source>
        <dbReference type="ARBA" id="ARBA00022801"/>
    </source>
</evidence>
<gene>
    <name evidence="9" type="ORF">DBT_1709</name>
</gene>
<dbReference type="InterPro" id="IPR022764">
    <property type="entry name" value="Peptidase_S54_rhomboid_dom"/>
</dbReference>
<dbReference type="Pfam" id="PF01694">
    <property type="entry name" value="Rhomboid"/>
    <property type="match status" value="1"/>
</dbReference>
<keyword evidence="10" id="KW-1185">Reference proteome</keyword>
<evidence type="ECO:0000256" key="2">
    <source>
        <dbReference type="ARBA" id="ARBA00009045"/>
    </source>
</evidence>
<name>A0A1B9F513_9BACT</name>
<evidence type="ECO:0000256" key="6">
    <source>
        <dbReference type="ARBA" id="ARBA00023136"/>
    </source>
</evidence>
<comment type="subcellular location">
    <subcellularLocation>
        <location evidence="1">Membrane</location>
        <topology evidence="1">Multi-pass membrane protein</topology>
    </subcellularLocation>
</comment>
<comment type="similarity">
    <text evidence="2">Belongs to the peptidase S54 family.</text>
</comment>
<accession>A0A1B9F513</accession>
<feature type="transmembrane region" description="Helical" evidence="7">
    <location>
        <begin position="154"/>
        <end position="173"/>
    </location>
</feature>
<feature type="transmembrane region" description="Helical" evidence="7">
    <location>
        <begin position="74"/>
        <end position="92"/>
    </location>
</feature>
<keyword evidence="4" id="KW-0378">Hydrolase</keyword>
<dbReference type="OrthoDB" id="9813074at2"/>
<dbReference type="Gene3D" id="1.20.1540.10">
    <property type="entry name" value="Rhomboid-like"/>
    <property type="match status" value="1"/>
</dbReference>
<feature type="transmembrane region" description="Helical" evidence="7">
    <location>
        <begin position="268"/>
        <end position="288"/>
    </location>
</feature>
<dbReference type="Proteomes" id="UP000093080">
    <property type="component" value="Unassembled WGS sequence"/>
</dbReference>
<feature type="transmembrane region" description="Helical" evidence="7">
    <location>
        <begin position="179"/>
        <end position="200"/>
    </location>
</feature>
<dbReference type="STRING" id="1156395.DBT_1709"/>
<evidence type="ECO:0000256" key="5">
    <source>
        <dbReference type="ARBA" id="ARBA00022989"/>
    </source>
</evidence>
<evidence type="ECO:0000313" key="9">
    <source>
        <dbReference type="EMBL" id="OCC14914.1"/>
    </source>
</evidence>
<dbReference type="GO" id="GO:0016020">
    <property type="term" value="C:membrane"/>
    <property type="evidence" value="ECO:0007669"/>
    <property type="project" value="UniProtKB-SubCell"/>
</dbReference>
<feature type="domain" description="Peptidase S54 rhomboid" evidence="8">
    <location>
        <begin position="114"/>
        <end position="252"/>
    </location>
</feature>
<dbReference type="AlphaFoldDB" id="A0A1B9F513"/>
<dbReference type="PANTHER" id="PTHR43731">
    <property type="entry name" value="RHOMBOID PROTEASE"/>
    <property type="match status" value="1"/>
</dbReference>
<proteinExistence type="inferred from homology"/>
<sequence>MNVIRAQDPETASIWSLVLHSRGIGHTIRFQNDYIEIVVEEDRYREALLEIEAFERENYLWPKRPKTTYELKRVEGIVFVCIVVSSILSLFVSDALRPTLFNIGANQRDAVLHGQWWRPVTALTLHVDPVHLLSNMSLGTIFLILLANMVGPPLAWTLVVSSGVLGNFISIILNHNVGSSVGASTAVFGALGSISGFLFIRAIREKYSFRRPFIYLGAGVALLSFLGVGDETTDRMAHLTGFFVGILLGGLIGVNPESLVGFSKRREFLIYSMLIFIVIVSWVTAINASGKWHVIVDSARYLMSSLW</sequence>
<evidence type="ECO:0000256" key="1">
    <source>
        <dbReference type="ARBA" id="ARBA00004141"/>
    </source>
</evidence>
<reference evidence="9 10" key="1">
    <citation type="submission" date="2016-06" db="EMBL/GenBank/DDBJ databases">
        <title>Respiratory ammonification of nitrate coupled to the oxidation of elemental sulfur in deep-sea autotrophic thermophilic bacteria.</title>
        <authorList>
            <person name="Slobodkina G.B."/>
            <person name="Mardanov A.V."/>
            <person name="Ravin N.V."/>
            <person name="Frolova A.A."/>
            <person name="Viryasiv M.B."/>
            <person name="Chernyh N.A."/>
            <person name="Bonch-Osmolovskaya E.A."/>
            <person name="Slobodkin A.I."/>
        </authorList>
    </citation>
    <scope>NUCLEOTIDE SEQUENCE [LARGE SCALE GENOMIC DNA]</scope>
    <source>
        <strain evidence="9 10">S69</strain>
    </source>
</reference>
<keyword evidence="6 7" id="KW-0472">Membrane</keyword>
<feature type="transmembrane region" description="Helical" evidence="7">
    <location>
        <begin position="130"/>
        <end position="147"/>
    </location>
</feature>
<evidence type="ECO:0000256" key="3">
    <source>
        <dbReference type="ARBA" id="ARBA00022692"/>
    </source>
</evidence>
<keyword evidence="3 7" id="KW-0812">Transmembrane</keyword>
<evidence type="ECO:0000256" key="7">
    <source>
        <dbReference type="SAM" id="Phobius"/>
    </source>
</evidence>
<dbReference type="InterPro" id="IPR035952">
    <property type="entry name" value="Rhomboid-like_sf"/>
</dbReference>
<dbReference type="EMBL" id="MAGO01000008">
    <property type="protein sequence ID" value="OCC14914.1"/>
    <property type="molecule type" value="Genomic_DNA"/>
</dbReference>
<dbReference type="RefSeq" id="WP_141674255.1">
    <property type="nucleotide sequence ID" value="NZ_MAGO01000008.1"/>
</dbReference>
<feature type="transmembrane region" description="Helical" evidence="7">
    <location>
        <begin position="235"/>
        <end position="256"/>
    </location>
</feature>
<protein>
    <submittedName>
        <fullName evidence="9">Rhomboid family protein</fullName>
    </submittedName>
</protein>
<keyword evidence="5 7" id="KW-1133">Transmembrane helix</keyword>
<dbReference type="PANTHER" id="PTHR43731:SF14">
    <property type="entry name" value="PRESENILIN-ASSOCIATED RHOMBOID-LIKE PROTEIN, MITOCHONDRIAL"/>
    <property type="match status" value="1"/>
</dbReference>
<dbReference type="InterPro" id="IPR050925">
    <property type="entry name" value="Rhomboid_protease_S54"/>
</dbReference>